<proteinExistence type="predicted"/>
<accession>A0A4P7IKU0</accession>
<dbReference type="SUPFAM" id="SSF81324">
    <property type="entry name" value="Voltage-gated potassium channels"/>
    <property type="match status" value="1"/>
</dbReference>
<keyword evidence="3" id="KW-1185">Reference proteome</keyword>
<gene>
    <name evidence="2" type="ORF">EXE58_17480</name>
</gene>
<dbReference type="OrthoDB" id="8477930at2"/>
<feature type="transmembrane region" description="Helical" evidence="1">
    <location>
        <begin position="59"/>
        <end position="81"/>
    </location>
</feature>
<dbReference type="AlphaFoldDB" id="A0A4P7IKU0"/>
<dbReference type="Proteomes" id="UP000294853">
    <property type="component" value="Chromosome"/>
</dbReference>
<dbReference type="RefSeq" id="WP_135269032.1">
    <property type="nucleotide sequence ID" value="NZ_CP038436.1"/>
</dbReference>
<evidence type="ECO:0000313" key="3">
    <source>
        <dbReference type="Proteomes" id="UP000294853"/>
    </source>
</evidence>
<feature type="transmembrane region" description="Helical" evidence="1">
    <location>
        <begin position="129"/>
        <end position="153"/>
    </location>
</feature>
<dbReference type="KEGG" id="nsn:EXE58_17480"/>
<evidence type="ECO:0000256" key="1">
    <source>
        <dbReference type="SAM" id="Phobius"/>
    </source>
</evidence>
<evidence type="ECO:0000313" key="2">
    <source>
        <dbReference type="EMBL" id="QBX57047.1"/>
    </source>
</evidence>
<organism evidence="2 3">
    <name type="scientific">Nocardioides seonyuensis</name>
    <dbReference type="NCBI Taxonomy" id="2518371"/>
    <lineage>
        <taxon>Bacteria</taxon>
        <taxon>Bacillati</taxon>
        <taxon>Actinomycetota</taxon>
        <taxon>Actinomycetes</taxon>
        <taxon>Propionibacteriales</taxon>
        <taxon>Nocardioidaceae</taxon>
        <taxon>Nocardioides</taxon>
    </lineage>
</organism>
<evidence type="ECO:0008006" key="4">
    <source>
        <dbReference type="Google" id="ProtNLM"/>
    </source>
</evidence>
<dbReference type="EMBL" id="CP038436">
    <property type="protein sequence ID" value="QBX57047.1"/>
    <property type="molecule type" value="Genomic_DNA"/>
</dbReference>
<name>A0A4P7IKU0_9ACTN</name>
<keyword evidence="1" id="KW-0812">Transmembrane</keyword>
<keyword evidence="1" id="KW-1133">Transmembrane helix</keyword>
<keyword evidence="1" id="KW-0472">Membrane</keyword>
<sequence length="333" mass="36039">MTEVLLTVAGLIVIGAVFADACMTTLGVSGGAGPLTSVILGRCWRLLMRFHKKDRESRALASAGVVFVFMALMVWVLALWLGWVLVFAGSDAIVHISTGEPASFAGEIYFTGFAIITLGTGQYDVTSDAWGIITALASFTGFFLVTLSIAYLVSVVTAVVARRALAIQVNGLGESPTSILELGWDGTCFTDHFHQQLTSLTSIVAVSAEQHLAYPVLNYFHSASGDLAGPLAMANLEEALMLLEEVVSPESRPDRSVTRPLRFAIERYLRTAAHTSWTPDVEPPPPPPVERLREIGIPLLGQDALDAALESNEERRVMLHQLVTSDGWSWPDR</sequence>
<reference evidence="2 3" key="1">
    <citation type="submission" date="2019-03" db="EMBL/GenBank/DDBJ databases">
        <title>Three New Species of Nocardioides, Nocardioides euryhalodurans sp. nov., Nocardioides seonyuensis sp. nov. and Nocardioides eburneoflavus sp. nov. Iolated from Soil.</title>
        <authorList>
            <person name="Roh S.G."/>
            <person name="Lee C."/>
            <person name="Kim M.-K."/>
            <person name="Kim S.B."/>
        </authorList>
    </citation>
    <scope>NUCLEOTIDE SEQUENCE [LARGE SCALE GENOMIC DNA]</scope>
    <source>
        <strain evidence="2 3">MMS17-SY207-3</strain>
    </source>
</reference>
<protein>
    <recommendedName>
        <fullName evidence="4">Two pore domain potassium channel family protein</fullName>
    </recommendedName>
</protein>